<gene>
    <name evidence="1" type="ORF">FJZ00_10870</name>
</gene>
<dbReference type="AlphaFoldDB" id="A0A937X6H1"/>
<reference evidence="1 2" key="1">
    <citation type="submission" date="2019-03" db="EMBL/GenBank/DDBJ databases">
        <title>Lake Tanganyika Metagenome-Assembled Genomes (MAGs).</title>
        <authorList>
            <person name="Tran P."/>
        </authorList>
    </citation>
    <scope>NUCLEOTIDE SEQUENCE [LARGE SCALE GENOMIC DNA]</scope>
    <source>
        <strain evidence="1">K_DeepCast_65m_m2_236</strain>
    </source>
</reference>
<sequence>MKYPVRGGPQAPIVTKSYATKDLNADTYNKAGKVFRHTDIDNLQVRVKFGGSEFALD</sequence>
<name>A0A937X6H1_9BACT</name>
<evidence type="ECO:0000313" key="1">
    <source>
        <dbReference type="EMBL" id="MBM3275647.1"/>
    </source>
</evidence>
<evidence type="ECO:0000313" key="2">
    <source>
        <dbReference type="Proteomes" id="UP000703893"/>
    </source>
</evidence>
<accession>A0A937X6H1</accession>
<organism evidence="1 2">
    <name type="scientific">Candidatus Tanganyikabacteria bacterium</name>
    <dbReference type="NCBI Taxonomy" id="2961651"/>
    <lineage>
        <taxon>Bacteria</taxon>
        <taxon>Bacillati</taxon>
        <taxon>Candidatus Sericytochromatia</taxon>
        <taxon>Candidatus Tanganyikabacteria</taxon>
    </lineage>
</organism>
<dbReference type="Proteomes" id="UP000703893">
    <property type="component" value="Unassembled WGS sequence"/>
</dbReference>
<dbReference type="EMBL" id="VGJX01000664">
    <property type="protein sequence ID" value="MBM3275647.1"/>
    <property type="molecule type" value="Genomic_DNA"/>
</dbReference>
<comment type="caution">
    <text evidence="1">The sequence shown here is derived from an EMBL/GenBank/DDBJ whole genome shotgun (WGS) entry which is preliminary data.</text>
</comment>
<protein>
    <submittedName>
        <fullName evidence="1">Uncharacterized protein</fullName>
    </submittedName>
</protein>
<proteinExistence type="predicted"/>